<reference evidence="1" key="1">
    <citation type="submission" date="2012-10" db="EMBL/GenBank/DDBJ databases">
        <authorList>
            <person name="Harkins D.M."/>
            <person name="Durkin A.S."/>
            <person name="Brinkac L.M."/>
            <person name="Haft D.H."/>
            <person name="Selengut J.D."/>
            <person name="Sanka R."/>
            <person name="DePew J."/>
            <person name="Purushe J."/>
            <person name="Matthias M.A."/>
            <person name="Vinetz J.M."/>
            <person name="Sutton G.G."/>
            <person name="Nierman W.C."/>
            <person name="Fouts D.E."/>
        </authorList>
    </citation>
    <scope>NUCLEOTIDE SEQUENCE [LARGE SCALE GENOMIC DNA]</scope>
    <source>
        <strain evidence="1">MOR084</strain>
    </source>
</reference>
<evidence type="ECO:0000313" key="2">
    <source>
        <dbReference type="Proteomes" id="UP000006329"/>
    </source>
</evidence>
<gene>
    <name evidence="1" type="ORF">LEP1GSC179_2641</name>
</gene>
<dbReference type="Proteomes" id="UP000006329">
    <property type="component" value="Unassembled WGS sequence"/>
</dbReference>
<dbReference type="NCBIfam" id="NF047702">
    <property type="entry name" value="LIC10965_fam"/>
    <property type="match status" value="1"/>
</dbReference>
<dbReference type="RefSeq" id="WP_004459408.1">
    <property type="nucleotide sequence ID" value="NZ_AHON02000051.1"/>
</dbReference>
<sequence>MVRNFLKSGFLFLLLVALTGKEFHTHSEKEIRTFSQPSYSAHQDSKQPCPICQFQRLNHSLWDSGAFTCAFFPFLMSETSLSFKTFLYSFDFDTLLFGRAPPALLPLS</sequence>
<dbReference type="GeneID" id="29741550"/>
<accession>A0A0E2BPG3</accession>
<dbReference type="EMBL" id="AHON02000051">
    <property type="protein sequence ID" value="EKO33277.1"/>
    <property type="molecule type" value="Genomic_DNA"/>
</dbReference>
<dbReference type="AlphaFoldDB" id="A0A0E2BPG3"/>
<protein>
    <submittedName>
        <fullName evidence="1">Uncharacterized protein</fullName>
    </submittedName>
</protein>
<organism evidence="1 2">
    <name type="scientific">Leptospira santarosai str. MOR084</name>
    <dbReference type="NCBI Taxonomy" id="1049984"/>
    <lineage>
        <taxon>Bacteria</taxon>
        <taxon>Pseudomonadati</taxon>
        <taxon>Spirochaetota</taxon>
        <taxon>Spirochaetia</taxon>
        <taxon>Leptospirales</taxon>
        <taxon>Leptospiraceae</taxon>
        <taxon>Leptospira</taxon>
    </lineage>
</organism>
<proteinExistence type="predicted"/>
<name>A0A0E2BPG3_9LEPT</name>
<comment type="caution">
    <text evidence="1">The sequence shown here is derived from an EMBL/GenBank/DDBJ whole genome shotgun (WGS) entry which is preliminary data.</text>
</comment>
<evidence type="ECO:0000313" key="1">
    <source>
        <dbReference type="EMBL" id="EKO33277.1"/>
    </source>
</evidence>
<keyword evidence="2" id="KW-1185">Reference proteome</keyword>